<evidence type="ECO:0000256" key="8">
    <source>
        <dbReference type="ARBA" id="ARBA00022840"/>
    </source>
</evidence>
<dbReference type="PANTHER" id="PTHR10344:SF4">
    <property type="entry name" value="UMP-CMP KINASE 2, MITOCHONDRIAL"/>
    <property type="match status" value="1"/>
</dbReference>
<reference evidence="15" key="1">
    <citation type="submission" date="2019-02" db="EMBL/GenBank/DDBJ databases">
        <title>Deep-cultivation of Planctomycetes and their phenomic and genomic characterization uncovers novel biology.</title>
        <authorList>
            <person name="Wiegand S."/>
            <person name="Jogler M."/>
            <person name="Boedeker C."/>
            <person name="Pinto D."/>
            <person name="Vollmers J."/>
            <person name="Rivas-Marin E."/>
            <person name="Kohn T."/>
            <person name="Peeters S.H."/>
            <person name="Heuer A."/>
            <person name="Rast P."/>
            <person name="Oberbeckmann S."/>
            <person name="Bunk B."/>
            <person name="Jeske O."/>
            <person name="Meyerdierks A."/>
            <person name="Storesund J.E."/>
            <person name="Kallscheuer N."/>
            <person name="Luecker S."/>
            <person name="Lage O.M."/>
            <person name="Pohl T."/>
            <person name="Merkel B.J."/>
            <person name="Hornburger P."/>
            <person name="Mueller R.-W."/>
            <person name="Bruemmer F."/>
            <person name="Labrenz M."/>
            <person name="Spormann A.M."/>
            <person name="Op den Camp H."/>
            <person name="Overmann J."/>
            <person name="Amann R."/>
            <person name="Jetten M.S.M."/>
            <person name="Mascher T."/>
            <person name="Medema M.H."/>
            <person name="Devos D.P."/>
            <person name="Kaster A.-K."/>
            <person name="Ovreas L."/>
            <person name="Rohde M."/>
            <person name="Galperin M.Y."/>
            <person name="Jogler C."/>
        </authorList>
    </citation>
    <scope>NUCLEOTIDE SEQUENCE [LARGE SCALE GENOMIC DNA]</scope>
    <source>
        <strain evidence="15">Pan97</strain>
    </source>
</reference>
<protein>
    <recommendedName>
        <fullName evidence="3 12">Thymidylate kinase</fullName>
        <ecNumber evidence="2 12">2.7.4.9</ecNumber>
    </recommendedName>
    <alternativeName>
        <fullName evidence="9 12">dTMP kinase</fullName>
    </alternativeName>
</protein>
<dbReference type="Gene3D" id="3.40.50.300">
    <property type="entry name" value="P-loop containing nucleotide triphosphate hydrolases"/>
    <property type="match status" value="1"/>
</dbReference>
<dbReference type="GO" id="GO:0005524">
    <property type="term" value="F:ATP binding"/>
    <property type="evidence" value="ECO:0007669"/>
    <property type="project" value="UniProtKB-UniRule"/>
</dbReference>
<keyword evidence="5 12" id="KW-0545">Nucleotide biosynthesis</keyword>
<evidence type="ECO:0000256" key="4">
    <source>
        <dbReference type="ARBA" id="ARBA00022679"/>
    </source>
</evidence>
<dbReference type="EMBL" id="CP036289">
    <property type="protein sequence ID" value="QDU77071.1"/>
    <property type="molecule type" value="Genomic_DNA"/>
</dbReference>
<dbReference type="CDD" id="cd01672">
    <property type="entry name" value="TMPK"/>
    <property type="match status" value="1"/>
</dbReference>
<dbReference type="FunFam" id="3.40.50.300:FF:000225">
    <property type="entry name" value="Thymidylate kinase"/>
    <property type="match status" value="1"/>
</dbReference>
<dbReference type="KEGG" id="bvo:Pan97_41310"/>
<dbReference type="NCBIfam" id="TIGR00041">
    <property type="entry name" value="DTMP_kinase"/>
    <property type="match status" value="1"/>
</dbReference>
<evidence type="ECO:0000256" key="12">
    <source>
        <dbReference type="HAMAP-Rule" id="MF_00165"/>
    </source>
</evidence>
<feature type="binding site" evidence="12">
    <location>
        <begin position="33"/>
        <end position="40"/>
    </location>
    <ligand>
        <name>ATP</name>
        <dbReference type="ChEBI" id="CHEBI:30616"/>
    </ligand>
</feature>
<evidence type="ECO:0000256" key="2">
    <source>
        <dbReference type="ARBA" id="ARBA00012980"/>
    </source>
</evidence>
<evidence type="ECO:0000256" key="7">
    <source>
        <dbReference type="ARBA" id="ARBA00022777"/>
    </source>
</evidence>
<dbReference type="InterPro" id="IPR027417">
    <property type="entry name" value="P-loop_NTPase"/>
</dbReference>
<dbReference type="InterPro" id="IPR039430">
    <property type="entry name" value="Thymidylate_kin-like_dom"/>
</dbReference>
<organism evidence="14 15">
    <name type="scientific">Bremerella volcania</name>
    <dbReference type="NCBI Taxonomy" id="2527984"/>
    <lineage>
        <taxon>Bacteria</taxon>
        <taxon>Pseudomonadati</taxon>
        <taxon>Planctomycetota</taxon>
        <taxon>Planctomycetia</taxon>
        <taxon>Pirellulales</taxon>
        <taxon>Pirellulaceae</taxon>
        <taxon>Bremerella</taxon>
    </lineage>
</organism>
<dbReference type="GO" id="GO:0006233">
    <property type="term" value="P:dTDP biosynthetic process"/>
    <property type="evidence" value="ECO:0007669"/>
    <property type="project" value="InterPro"/>
</dbReference>
<dbReference type="GO" id="GO:0006235">
    <property type="term" value="P:dTTP biosynthetic process"/>
    <property type="evidence" value="ECO:0007669"/>
    <property type="project" value="UniProtKB-UniRule"/>
</dbReference>
<keyword evidence="8 12" id="KW-0067">ATP-binding</keyword>
<evidence type="ECO:0000259" key="13">
    <source>
        <dbReference type="Pfam" id="PF02223"/>
    </source>
</evidence>
<comment type="function">
    <text evidence="11 12">Phosphorylation of dTMP to form dTDP in both de novo and salvage pathways of dTTP synthesis.</text>
</comment>
<keyword evidence="4 12" id="KW-0808">Transferase</keyword>
<dbReference type="PANTHER" id="PTHR10344">
    <property type="entry name" value="THYMIDYLATE KINASE"/>
    <property type="match status" value="1"/>
</dbReference>
<gene>
    <name evidence="12 14" type="primary">tmk</name>
    <name evidence="14" type="ORF">Pan97_41310</name>
</gene>
<dbReference type="Pfam" id="PF02223">
    <property type="entry name" value="Thymidylate_kin"/>
    <property type="match status" value="1"/>
</dbReference>
<dbReference type="Proteomes" id="UP000318626">
    <property type="component" value="Chromosome"/>
</dbReference>
<name>A0A518CCX4_9BACT</name>
<accession>A0A518CCX4</accession>
<feature type="domain" description="Thymidylate kinase-like" evidence="13">
    <location>
        <begin position="31"/>
        <end position="217"/>
    </location>
</feature>
<evidence type="ECO:0000256" key="9">
    <source>
        <dbReference type="ARBA" id="ARBA00029962"/>
    </source>
</evidence>
<evidence type="ECO:0000256" key="6">
    <source>
        <dbReference type="ARBA" id="ARBA00022741"/>
    </source>
</evidence>
<dbReference type="AlphaFoldDB" id="A0A518CCX4"/>
<comment type="catalytic activity">
    <reaction evidence="10 12">
        <text>dTMP + ATP = dTDP + ADP</text>
        <dbReference type="Rhea" id="RHEA:13517"/>
        <dbReference type="ChEBI" id="CHEBI:30616"/>
        <dbReference type="ChEBI" id="CHEBI:58369"/>
        <dbReference type="ChEBI" id="CHEBI:63528"/>
        <dbReference type="ChEBI" id="CHEBI:456216"/>
        <dbReference type="EC" id="2.7.4.9"/>
    </reaction>
</comment>
<keyword evidence="7 12" id="KW-0418">Kinase</keyword>
<keyword evidence="6 12" id="KW-0547">Nucleotide-binding</keyword>
<comment type="similarity">
    <text evidence="1 12">Belongs to the thymidylate kinase family.</text>
</comment>
<evidence type="ECO:0000256" key="11">
    <source>
        <dbReference type="ARBA" id="ARBA00057735"/>
    </source>
</evidence>
<evidence type="ECO:0000256" key="3">
    <source>
        <dbReference type="ARBA" id="ARBA00017144"/>
    </source>
</evidence>
<keyword evidence="15" id="KW-1185">Reference proteome</keyword>
<dbReference type="GO" id="GO:0006227">
    <property type="term" value="P:dUDP biosynthetic process"/>
    <property type="evidence" value="ECO:0007669"/>
    <property type="project" value="TreeGrafter"/>
</dbReference>
<proteinExistence type="inferred from homology"/>
<dbReference type="GO" id="GO:0005829">
    <property type="term" value="C:cytosol"/>
    <property type="evidence" value="ECO:0007669"/>
    <property type="project" value="TreeGrafter"/>
</dbReference>
<dbReference type="SUPFAM" id="SSF52540">
    <property type="entry name" value="P-loop containing nucleoside triphosphate hydrolases"/>
    <property type="match status" value="1"/>
</dbReference>
<evidence type="ECO:0000256" key="5">
    <source>
        <dbReference type="ARBA" id="ARBA00022727"/>
    </source>
</evidence>
<dbReference type="HAMAP" id="MF_00165">
    <property type="entry name" value="Thymidylate_kinase"/>
    <property type="match status" value="1"/>
</dbReference>
<dbReference type="InterPro" id="IPR018094">
    <property type="entry name" value="Thymidylate_kinase"/>
</dbReference>
<evidence type="ECO:0000313" key="15">
    <source>
        <dbReference type="Proteomes" id="UP000318626"/>
    </source>
</evidence>
<evidence type="ECO:0000313" key="14">
    <source>
        <dbReference type="EMBL" id="QDU77071.1"/>
    </source>
</evidence>
<dbReference type="EC" id="2.7.4.9" evidence="2 12"/>
<sequence length="230" mass="25649">MSPPSFAGQLPSLTILAMTNSQTIRPIFISFDGIDGAGKSTQRDLLTQWLKENGHDVVLCRDPGTTEAGERIRDLLLHRKELDLHPRTEMLLYMAARAQLVDDVVRPAIASGKTVLCDRYLLANIAYQGYASGIELEDVRNVGKVTVDRVMPDLTILLDLPEDIAFPRLGKDLDRMEAKGVAFMHRVREGFLKEAEIYPHVSVIDATQEIDTIQAAIREAVTLRLKEIAK</sequence>
<evidence type="ECO:0000256" key="1">
    <source>
        <dbReference type="ARBA" id="ARBA00009776"/>
    </source>
</evidence>
<dbReference type="GO" id="GO:0004798">
    <property type="term" value="F:dTMP kinase activity"/>
    <property type="evidence" value="ECO:0007669"/>
    <property type="project" value="UniProtKB-UniRule"/>
</dbReference>
<evidence type="ECO:0000256" key="10">
    <source>
        <dbReference type="ARBA" id="ARBA00048743"/>
    </source>
</evidence>